<protein>
    <submittedName>
        <fullName evidence="2">Glycosyl transferase</fullName>
    </submittedName>
</protein>
<keyword evidence="3" id="KW-1185">Reference proteome</keyword>
<evidence type="ECO:0000313" key="2">
    <source>
        <dbReference type="EMBL" id="GGP25811.1"/>
    </source>
</evidence>
<dbReference type="CDD" id="cd03801">
    <property type="entry name" value="GT4_PimA-like"/>
    <property type="match status" value="1"/>
</dbReference>
<dbReference type="PANTHER" id="PTHR12526">
    <property type="entry name" value="GLYCOSYLTRANSFERASE"/>
    <property type="match status" value="1"/>
</dbReference>
<dbReference type="GO" id="GO:0016740">
    <property type="term" value="F:transferase activity"/>
    <property type="evidence" value="ECO:0007669"/>
    <property type="project" value="UniProtKB-KW"/>
</dbReference>
<dbReference type="SUPFAM" id="SSF53756">
    <property type="entry name" value="UDP-Glycosyltransferase/glycogen phosphorylase"/>
    <property type="match status" value="1"/>
</dbReference>
<comment type="caution">
    <text evidence="2">The sequence shown here is derived from an EMBL/GenBank/DDBJ whole genome shotgun (WGS) entry which is preliminary data.</text>
</comment>
<dbReference type="RefSeq" id="WP_188691599.1">
    <property type="nucleotide sequence ID" value="NZ_BMLY01000002.1"/>
</dbReference>
<dbReference type="Pfam" id="PF13439">
    <property type="entry name" value="Glyco_transf_4"/>
    <property type="match status" value="1"/>
</dbReference>
<dbReference type="Proteomes" id="UP000621859">
    <property type="component" value="Unassembled WGS sequence"/>
</dbReference>
<reference evidence="3" key="1">
    <citation type="journal article" date="2019" name="Int. J. Syst. Evol. Microbiol.">
        <title>The Global Catalogue of Microorganisms (GCM) 10K type strain sequencing project: providing services to taxonomists for standard genome sequencing and annotation.</title>
        <authorList>
            <consortium name="The Broad Institute Genomics Platform"/>
            <consortium name="The Broad Institute Genome Sequencing Center for Infectious Disease"/>
            <person name="Wu L."/>
            <person name="Ma J."/>
        </authorList>
    </citation>
    <scope>NUCLEOTIDE SEQUENCE [LARGE SCALE GENOMIC DNA]</scope>
    <source>
        <strain evidence="3">CGMCC 1.8860</strain>
    </source>
</reference>
<sequence length="354" mass="38543">MKILELDFEAGWRGGERQTFLSMQQFRAAGHEVHILCRSGGKMAERARADGFVVHAYANVAGVLAFLALHGSGYDVLHPQTGHMLSWAVLTRMFHRRPVVYSRRVAFALRGTFTRYKYHHVDQVVAISQACADSVRALGVTDIEIIPSAVLPVRPDTARTDALAAQLGVAGRRVVATTSALTADKDPLMLVDAVAALHARRNDFVFVHFGAGNMAEVVKERVIEQGLERVFLFAGYQQNVEALFGLFDVFVMSSREEGLGSSVLDAFSARVPVASTDAGGLKELLADGRGLLSPVGDSAGLAAHVDTLLDASSQVVGMVERAYEYVGRVHSVEAMANGYLRLFERLVQRRKAPH</sequence>
<dbReference type="Gene3D" id="3.40.50.2000">
    <property type="entry name" value="Glycogen Phosphorylase B"/>
    <property type="match status" value="2"/>
</dbReference>
<dbReference type="InterPro" id="IPR028098">
    <property type="entry name" value="Glyco_trans_4-like_N"/>
</dbReference>
<feature type="domain" description="Glycosyltransferase subfamily 4-like N-terminal" evidence="1">
    <location>
        <begin position="13"/>
        <end position="150"/>
    </location>
</feature>
<accession>A0ABQ2PKA6</accession>
<dbReference type="Pfam" id="PF13692">
    <property type="entry name" value="Glyco_trans_1_4"/>
    <property type="match status" value="1"/>
</dbReference>
<keyword evidence="2" id="KW-0808">Transferase</keyword>
<evidence type="ECO:0000313" key="3">
    <source>
        <dbReference type="Proteomes" id="UP000621859"/>
    </source>
</evidence>
<evidence type="ECO:0000259" key="1">
    <source>
        <dbReference type="Pfam" id="PF13439"/>
    </source>
</evidence>
<dbReference type="EMBL" id="BMLY01000002">
    <property type="protein sequence ID" value="GGP25811.1"/>
    <property type="molecule type" value="Genomic_DNA"/>
</dbReference>
<name>A0ABQ2PKA6_9NEIS</name>
<gene>
    <name evidence="2" type="ORF">GCM10010971_16300</name>
</gene>
<proteinExistence type="predicted"/>
<organism evidence="2 3">
    <name type="scientific">Silvimonas amylolytica</name>
    <dbReference type="NCBI Taxonomy" id="449663"/>
    <lineage>
        <taxon>Bacteria</taxon>
        <taxon>Pseudomonadati</taxon>
        <taxon>Pseudomonadota</taxon>
        <taxon>Betaproteobacteria</taxon>
        <taxon>Neisseriales</taxon>
        <taxon>Chitinibacteraceae</taxon>
        <taxon>Silvimonas</taxon>
    </lineage>
</organism>